<dbReference type="InterPro" id="IPR052723">
    <property type="entry name" value="Acyl-CoA_thioesterase_PaaI"/>
</dbReference>
<dbReference type="PANTHER" id="PTHR42856">
    <property type="entry name" value="ACYL-COENZYME A THIOESTERASE PAAI"/>
    <property type="match status" value="1"/>
</dbReference>
<gene>
    <name evidence="3" type="ORF">EXJ73_14990</name>
</gene>
<dbReference type="AlphaFoldDB" id="A0A9X4LIY5"/>
<dbReference type="PANTHER" id="PTHR42856:SF1">
    <property type="entry name" value="ACYL-COENZYME A THIOESTERASE PAAI"/>
    <property type="match status" value="1"/>
</dbReference>
<dbReference type="GO" id="GO:0016289">
    <property type="term" value="F:acyl-CoA hydrolase activity"/>
    <property type="evidence" value="ECO:0007669"/>
    <property type="project" value="UniProtKB-ARBA"/>
</dbReference>
<keyword evidence="4" id="KW-1185">Reference proteome</keyword>
<dbReference type="InterPro" id="IPR006683">
    <property type="entry name" value="Thioestr_dom"/>
</dbReference>
<proteinExistence type="predicted"/>
<comment type="caution">
    <text evidence="3">The sequence shown here is derived from an EMBL/GenBank/DDBJ whole genome shotgun (WGS) entry which is preliminary data.</text>
</comment>
<organism evidence="3 4">
    <name type="scientific">Pelomonas aquatica</name>
    <dbReference type="NCBI Taxonomy" id="431058"/>
    <lineage>
        <taxon>Bacteria</taxon>
        <taxon>Pseudomonadati</taxon>
        <taxon>Pseudomonadota</taxon>
        <taxon>Betaproteobacteria</taxon>
        <taxon>Burkholderiales</taxon>
        <taxon>Sphaerotilaceae</taxon>
        <taxon>Roseateles</taxon>
    </lineage>
</organism>
<dbReference type="Pfam" id="PF03061">
    <property type="entry name" value="4HBT"/>
    <property type="match status" value="1"/>
</dbReference>
<dbReference type="CDD" id="cd03443">
    <property type="entry name" value="PaaI_thioesterase"/>
    <property type="match status" value="1"/>
</dbReference>
<name>A0A9X4LIY5_9BURK</name>
<dbReference type="InterPro" id="IPR003736">
    <property type="entry name" value="PAAI_dom"/>
</dbReference>
<evidence type="ECO:0000256" key="1">
    <source>
        <dbReference type="ARBA" id="ARBA00022801"/>
    </source>
</evidence>
<protein>
    <submittedName>
        <fullName evidence="3">PaaI family thioesterase</fullName>
    </submittedName>
</protein>
<evidence type="ECO:0000259" key="2">
    <source>
        <dbReference type="Pfam" id="PF03061"/>
    </source>
</evidence>
<keyword evidence="1" id="KW-0378">Hydrolase</keyword>
<evidence type="ECO:0000313" key="3">
    <source>
        <dbReference type="EMBL" id="MDG0863766.1"/>
    </source>
</evidence>
<reference evidence="3" key="1">
    <citation type="submission" date="2019-02" db="EMBL/GenBank/DDBJ databases">
        <title>Draft genome of the type strain Pelomonas aquatica CCUG 52575T.</title>
        <authorList>
            <person name="Gomila M."/>
            <person name="Lalucat J."/>
        </authorList>
    </citation>
    <scope>NUCLEOTIDE SEQUENCE</scope>
    <source>
        <strain evidence="3">CCUG 52575</strain>
    </source>
</reference>
<dbReference type="NCBIfam" id="TIGR00369">
    <property type="entry name" value="unchar_dom_1"/>
    <property type="match status" value="1"/>
</dbReference>
<dbReference type="InterPro" id="IPR029069">
    <property type="entry name" value="HotDog_dom_sf"/>
</dbReference>
<dbReference type="RefSeq" id="WP_268149852.1">
    <property type="nucleotide sequence ID" value="NZ_JAPPUW010000007.1"/>
</dbReference>
<feature type="domain" description="Thioesterase" evidence="2">
    <location>
        <begin position="49"/>
        <end position="122"/>
    </location>
</feature>
<dbReference type="Gene3D" id="3.10.129.10">
    <property type="entry name" value="Hotdog Thioesterase"/>
    <property type="match status" value="1"/>
</dbReference>
<dbReference type="Proteomes" id="UP001152766">
    <property type="component" value="Unassembled WGS sequence"/>
</dbReference>
<accession>A0A9X4LIY5</accession>
<evidence type="ECO:0000313" key="4">
    <source>
        <dbReference type="Proteomes" id="UP001152766"/>
    </source>
</evidence>
<dbReference type="EMBL" id="SGUG01000021">
    <property type="protein sequence ID" value="MDG0863766.1"/>
    <property type="molecule type" value="Genomic_DNA"/>
</dbReference>
<dbReference type="SUPFAM" id="SSF54637">
    <property type="entry name" value="Thioesterase/thiol ester dehydrase-isomerase"/>
    <property type="match status" value="1"/>
</dbReference>
<sequence length="139" mass="14669">MTPQEFVRQGAEILAGQPFSRLLGVEIGAVAPGRVELRLALRPELLQQHGFAHGGVLSYLADNALTFAGGTAFASDALTSEYKINYLRPAVGELLVARAEAVSAGRTQAVCRCDVFAVKDGVEKLCAVAQGTIVKLAQD</sequence>